<evidence type="ECO:0000313" key="1">
    <source>
        <dbReference type="EMBL" id="WKK80381.1"/>
    </source>
</evidence>
<dbReference type="RefSeq" id="WP_302124768.1">
    <property type="nucleotide sequence ID" value="NZ_CP129968.2"/>
</dbReference>
<reference evidence="3" key="1">
    <citation type="submission" date="2023-08" db="EMBL/GenBank/DDBJ databases">
        <title>Comparative genomics and taxonomic characterization of three novel marine species of genus Marivirga.</title>
        <authorList>
            <person name="Muhammad N."/>
            <person name="Kim S.-G."/>
        </authorList>
    </citation>
    <scope>NUCLEOTIDE SEQUENCE</scope>
    <source>
        <strain evidence="3">BKB1-2</strain>
    </source>
</reference>
<dbReference type="KEGG" id="marp:QYS47_25220"/>
<organism evidence="3">
    <name type="scientific">Marivirga arenosa</name>
    <dbReference type="NCBI Taxonomy" id="3059076"/>
    <lineage>
        <taxon>Bacteria</taxon>
        <taxon>Pseudomonadati</taxon>
        <taxon>Bacteroidota</taxon>
        <taxon>Cytophagia</taxon>
        <taxon>Cytophagales</taxon>
        <taxon>Marivirgaceae</taxon>
        <taxon>Marivirga</taxon>
    </lineage>
</organism>
<evidence type="ECO:0000313" key="2">
    <source>
        <dbReference type="EMBL" id="WKK80394.1"/>
    </source>
</evidence>
<dbReference type="Proteomes" id="UP001232019">
    <property type="component" value="Chromosome"/>
</dbReference>
<dbReference type="AlphaFoldDB" id="A0AA49GEC2"/>
<gene>
    <name evidence="1" type="ORF">QYS47_25015</name>
    <name evidence="2" type="ORF">QYS47_25085</name>
    <name evidence="3" type="ORF">QYS47_25150</name>
    <name evidence="4" type="ORF">QYS47_25220</name>
</gene>
<dbReference type="EMBL" id="CP129968">
    <property type="protein sequence ID" value="WKK80418.1"/>
    <property type="molecule type" value="Genomic_DNA"/>
</dbReference>
<protein>
    <submittedName>
        <fullName evidence="3">Uncharacterized protein</fullName>
    </submittedName>
</protein>
<name>A0AA49GEC2_9BACT</name>
<dbReference type="KEGG" id="marp:QYS47_25150"/>
<dbReference type="EMBL" id="CP129968">
    <property type="protein sequence ID" value="WKK80394.1"/>
    <property type="molecule type" value="Genomic_DNA"/>
</dbReference>
<sequence>MRTKIEEFNGTHVSIRFFPDSEHEQKALSAFKNNRANDSIELNVIGRVEKAILSQGLGQYSVTGFNGVQNNIYYIFQVQRIGGLGH</sequence>
<proteinExistence type="predicted"/>
<dbReference type="KEGG" id="marp:QYS47_25085"/>
<dbReference type="EMBL" id="CP129968">
    <property type="protein sequence ID" value="WKK80406.1"/>
    <property type="molecule type" value="Genomic_DNA"/>
</dbReference>
<evidence type="ECO:0000313" key="4">
    <source>
        <dbReference type="EMBL" id="WKK80418.1"/>
    </source>
</evidence>
<accession>A0AA49GEC2</accession>
<dbReference type="EMBL" id="CP129968">
    <property type="protein sequence ID" value="WKK80381.1"/>
    <property type="molecule type" value="Genomic_DNA"/>
</dbReference>
<dbReference type="KEGG" id="marp:QYS47_25015"/>
<evidence type="ECO:0000313" key="3">
    <source>
        <dbReference type="EMBL" id="WKK80406.1"/>
    </source>
</evidence>